<evidence type="ECO:0000259" key="2">
    <source>
        <dbReference type="Pfam" id="PF09361"/>
    </source>
</evidence>
<evidence type="ECO:0000256" key="1">
    <source>
        <dbReference type="SAM" id="MobiDB-lite"/>
    </source>
</evidence>
<dbReference type="InterPro" id="IPR018968">
    <property type="entry name" value="Phasin"/>
</dbReference>
<proteinExistence type="predicted"/>
<keyword evidence="4" id="KW-1185">Reference proteome</keyword>
<dbReference type="InterPro" id="IPR010127">
    <property type="entry name" value="Phasin_subfam-1"/>
</dbReference>
<organism evidence="3 4">
    <name type="scientific">Duganella phyllosphaerae</name>
    <dbReference type="NCBI Taxonomy" id="762836"/>
    <lineage>
        <taxon>Bacteria</taxon>
        <taxon>Pseudomonadati</taxon>
        <taxon>Pseudomonadota</taxon>
        <taxon>Betaproteobacteria</taxon>
        <taxon>Burkholderiales</taxon>
        <taxon>Oxalobacteraceae</taxon>
        <taxon>Telluria group</taxon>
        <taxon>Duganella</taxon>
    </lineage>
</organism>
<comment type="caution">
    <text evidence="3">The sequence shown here is derived from an EMBL/GenBank/DDBJ whole genome shotgun (WGS) entry which is preliminary data.</text>
</comment>
<feature type="domain" description="Phasin" evidence="2">
    <location>
        <begin position="17"/>
        <end position="109"/>
    </location>
</feature>
<dbReference type="RefSeq" id="WP_070246841.1">
    <property type="nucleotide sequence ID" value="NZ_LROM01000058.1"/>
</dbReference>
<dbReference type="Pfam" id="PF09361">
    <property type="entry name" value="Phasin_2"/>
    <property type="match status" value="1"/>
</dbReference>
<feature type="region of interest" description="Disordered" evidence="1">
    <location>
        <begin position="123"/>
        <end position="213"/>
    </location>
</feature>
<reference evidence="4" key="1">
    <citation type="journal article" date="2016" name="Front. Microbiol.">
        <title>Molecular Keys to the Janthinobacterium and Duganella spp. Interaction with the Plant Pathogen Fusarium graminearum.</title>
        <authorList>
            <person name="Haack F.S."/>
            <person name="Poehlein A."/>
            <person name="Kroger C."/>
            <person name="Voigt C.A."/>
            <person name="Piepenbring M."/>
            <person name="Bode H.B."/>
            <person name="Daniel R."/>
            <person name="Schafer W."/>
            <person name="Streit W.R."/>
        </authorList>
    </citation>
    <scope>NUCLEOTIDE SEQUENCE [LARGE SCALE GENOMIC DNA]</scope>
    <source>
        <strain evidence="4">T54</strain>
    </source>
</reference>
<dbReference type="EMBL" id="LROM01000058">
    <property type="protein sequence ID" value="OFA07712.1"/>
    <property type="molecule type" value="Genomic_DNA"/>
</dbReference>
<name>A0A1E7X504_9BURK</name>
<protein>
    <submittedName>
        <fullName evidence="3">Phasin protein</fullName>
    </submittedName>
</protein>
<feature type="compositionally biased region" description="Low complexity" evidence="1">
    <location>
        <begin position="133"/>
        <end position="143"/>
    </location>
</feature>
<sequence>MFPYSQSVTPAVKSHLDAQMAFFNDMSRSVFRTAQQFNDLNLQMAQTMLEDVTHASCECLTANRPTDMISAAANRAQPATDKMRAYQQHLSRIAADTQVEISKVAGEHVESTSRTAKALADEVARTAQEEAQRAMQQQQSAMDRASDPFQQNGGRRMQEGQGNQDGQDRQSNASNGSSGSQASGQATPAQTAAHAASQSGKQSGKQSGTRKEA</sequence>
<feature type="compositionally biased region" description="Low complexity" evidence="1">
    <location>
        <begin position="170"/>
        <end position="207"/>
    </location>
</feature>
<evidence type="ECO:0000313" key="4">
    <source>
        <dbReference type="Proteomes" id="UP000175989"/>
    </source>
</evidence>
<feature type="compositionally biased region" description="Basic and acidic residues" evidence="1">
    <location>
        <begin position="123"/>
        <end position="132"/>
    </location>
</feature>
<dbReference type="OrthoDB" id="8777596at2"/>
<dbReference type="Proteomes" id="UP000175989">
    <property type="component" value="Unassembled WGS sequence"/>
</dbReference>
<gene>
    <name evidence="3" type="ORF">DUPY_11090</name>
</gene>
<dbReference type="NCBIfam" id="TIGR01841">
    <property type="entry name" value="phasin"/>
    <property type="match status" value="1"/>
</dbReference>
<accession>A0A1E7X504</accession>
<evidence type="ECO:0000313" key="3">
    <source>
        <dbReference type="EMBL" id="OFA07712.1"/>
    </source>
</evidence>
<dbReference type="PATRIC" id="fig|762836.4.peg.1159"/>
<dbReference type="AlphaFoldDB" id="A0A1E7X504"/>